<gene>
    <name evidence="1" type="ORF">GTP91_16595</name>
</gene>
<evidence type="ECO:0000313" key="2">
    <source>
        <dbReference type="Proteomes" id="UP000470302"/>
    </source>
</evidence>
<name>A0A845G7Q4_9BURK</name>
<accession>A0A845G7Q4</accession>
<evidence type="ECO:0000313" key="1">
    <source>
        <dbReference type="EMBL" id="MYM88788.1"/>
    </source>
</evidence>
<protein>
    <submittedName>
        <fullName evidence="1">Uncharacterized protein</fullName>
    </submittedName>
</protein>
<reference evidence="1 2" key="1">
    <citation type="submission" date="2020-01" db="EMBL/GenBank/DDBJ databases">
        <title>Novel species isolated from a subtropical stream in China.</title>
        <authorList>
            <person name="Lu H."/>
        </authorList>
    </citation>
    <scope>NUCLEOTIDE SEQUENCE [LARGE SCALE GENOMIC DNA]</scope>
    <source>
        <strain evidence="1 2">FT82W</strain>
    </source>
</reference>
<dbReference type="Proteomes" id="UP000470302">
    <property type="component" value="Unassembled WGS sequence"/>
</dbReference>
<proteinExistence type="predicted"/>
<dbReference type="AlphaFoldDB" id="A0A845G7Q4"/>
<dbReference type="EMBL" id="WWCW01000055">
    <property type="protein sequence ID" value="MYM88788.1"/>
    <property type="molecule type" value="Genomic_DNA"/>
</dbReference>
<dbReference type="RefSeq" id="WP_161097798.1">
    <property type="nucleotide sequence ID" value="NZ_WWCW01000055.1"/>
</dbReference>
<sequence length="87" mass="9460">MLRDHELTEIGETEVGSLGDAPGVNHSWWALVLHANGRLEWHLFERQGLARDDLLTIVNGAGSFLIDMLPHVAGAVDVAAKLVPLLL</sequence>
<comment type="caution">
    <text evidence="1">The sequence shown here is derived from an EMBL/GenBank/DDBJ whole genome shotgun (WGS) entry which is preliminary data.</text>
</comment>
<organism evidence="1 2">
    <name type="scientific">Duganella vulcania</name>
    <dbReference type="NCBI Taxonomy" id="2692166"/>
    <lineage>
        <taxon>Bacteria</taxon>
        <taxon>Pseudomonadati</taxon>
        <taxon>Pseudomonadota</taxon>
        <taxon>Betaproteobacteria</taxon>
        <taxon>Burkholderiales</taxon>
        <taxon>Oxalobacteraceae</taxon>
        <taxon>Telluria group</taxon>
        <taxon>Duganella</taxon>
    </lineage>
</organism>